<dbReference type="PANTHER" id="PTHR31374">
    <property type="entry name" value="AUXIN-INDUCED PROTEIN-LIKE-RELATED"/>
    <property type="match status" value="1"/>
</dbReference>
<comment type="similarity">
    <text evidence="1">Belongs to the ARG7 family.</text>
</comment>
<keyword evidence="4" id="KW-1185">Reference proteome</keyword>
<dbReference type="InterPro" id="IPR003676">
    <property type="entry name" value="SAUR_fam"/>
</dbReference>
<protein>
    <submittedName>
        <fullName evidence="3">Putative small auxin-up RNA</fullName>
    </submittedName>
</protein>
<evidence type="ECO:0000256" key="2">
    <source>
        <dbReference type="SAM" id="MobiDB-lite"/>
    </source>
</evidence>
<dbReference type="PANTHER" id="PTHR31374:SF118">
    <property type="entry name" value="OS01G0924966 PROTEIN"/>
    <property type="match status" value="1"/>
</dbReference>
<dbReference type="EMBL" id="PDCK01000041">
    <property type="protein sequence ID" value="PRQ41969.1"/>
    <property type="molecule type" value="Genomic_DNA"/>
</dbReference>
<organism evidence="3 4">
    <name type="scientific">Rosa chinensis</name>
    <name type="common">China rose</name>
    <dbReference type="NCBI Taxonomy" id="74649"/>
    <lineage>
        <taxon>Eukaryota</taxon>
        <taxon>Viridiplantae</taxon>
        <taxon>Streptophyta</taxon>
        <taxon>Embryophyta</taxon>
        <taxon>Tracheophyta</taxon>
        <taxon>Spermatophyta</taxon>
        <taxon>Magnoliopsida</taxon>
        <taxon>eudicotyledons</taxon>
        <taxon>Gunneridae</taxon>
        <taxon>Pentapetalae</taxon>
        <taxon>rosids</taxon>
        <taxon>fabids</taxon>
        <taxon>Rosales</taxon>
        <taxon>Rosaceae</taxon>
        <taxon>Rosoideae</taxon>
        <taxon>Rosoideae incertae sedis</taxon>
        <taxon>Rosa</taxon>
    </lineage>
</organism>
<accession>A0A2P6R6D8</accession>
<evidence type="ECO:0000256" key="1">
    <source>
        <dbReference type="ARBA" id="ARBA00006974"/>
    </source>
</evidence>
<comment type="caution">
    <text evidence="3">The sequence shown here is derived from an EMBL/GenBank/DDBJ whole genome shotgun (WGS) entry which is preliminary data.</text>
</comment>
<dbReference type="GO" id="GO:0009733">
    <property type="term" value="P:response to auxin"/>
    <property type="evidence" value="ECO:0007669"/>
    <property type="project" value="InterPro"/>
</dbReference>
<sequence length="193" mass="21910">MDIVKGRRMKNLIIKAWKRCSTLPKQSSTKGSTAAASLTRSKSWSSSTTSSTGTCKQKKNKGKACQVAPAGCFTVYVGPEKQRFVVRMEFLNHPLFRMLLEDAALEYGYKSDGPILLPCHVDLFCNVMAEIESNDINEYRISAPSNCSPTNFSPARRRNCASNRGYGGAYRVYLLQHRHHQWWLPRFDFNIYT</sequence>
<dbReference type="Pfam" id="PF02519">
    <property type="entry name" value="Auxin_inducible"/>
    <property type="match status" value="1"/>
</dbReference>
<dbReference type="OMA" id="NIDNCTC"/>
<proteinExistence type="inferred from homology"/>
<name>A0A2P6R6D8_ROSCH</name>
<evidence type="ECO:0000313" key="4">
    <source>
        <dbReference type="Proteomes" id="UP000238479"/>
    </source>
</evidence>
<feature type="compositionally biased region" description="Polar residues" evidence="2">
    <location>
        <begin position="24"/>
        <end position="36"/>
    </location>
</feature>
<reference evidence="3 4" key="1">
    <citation type="journal article" date="2018" name="Nat. Genet.">
        <title>The Rosa genome provides new insights in the design of modern roses.</title>
        <authorList>
            <person name="Bendahmane M."/>
        </authorList>
    </citation>
    <scope>NUCLEOTIDE SEQUENCE [LARGE SCALE GENOMIC DNA]</scope>
    <source>
        <strain evidence="4">cv. Old Blush</strain>
    </source>
</reference>
<dbReference type="STRING" id="74649.A0A2P6R6D8"/>
<dbReference type="Proteomes" id="UP000238479">
    <property type="component" value="Chromosome 3"/>
</dbReference>
<gene>
    <name evidence="3" type="ORF">RchiOBHm_Chr3g0452551</name>
</gene>
<dbReference type="AlphaFoldDB" id="A0A2P6R6D8"/>
<evidence type="ECO:0000313" key="3">
    <source>
        <dbReference type="EMBL" id="PRQ41969.1"/>
    </source>
</evidence>
<feature type="region of interest" description="Disordered" evidence="2">
    <location>
        <begin position="24"/>
        <end position="57"/>
    </location>
</feature>
<feature type="compositionally biased region" description="Low complexity" evidence="2">
    <location>
        <begin position="37"/>
        <end position="54"/>
    </location>
</feature>
<dbReference type="Gramene" id="PRQ41969">
    <property type="protein sequence ID" value="PRQ41969"/>
    <property type="gene ID" value="RchiOBHm_Chr3g0452551"/>
</dbReference>